<evidence type="ECO:0000313" key="1">
    <source>
        <dbReference type="EMBL" id="KAF2772172.1"/>
    </source>
</evidence>
<reference evidence="1" key="1">
    <citation type="journal article" date="2020" name="Stud. Mycol.">
        <title>101 Dothideomycetes genomes: a test case for predicting lifestyles and emergence of pathogens.</title>
        <authorList>
            <person name="Haridas S."/>
            <person name="Albert R."/>
            <person name="Binder M."/>
            <person name="Bloem J."/>
            <person name="Labutti K."/>
            <person name="Salamov A."/>
            <person name="Andreopoulos B."/>
            <person name="Baker S."/>
            <person name="Barry K."/>
            <person name="Bills G."/>
            <person name="Bluhm B."/>
            <person name="Cannon C."/>
            <person name="Castanera R."/>
            <person name="Culley D."/>
            <person name="Daum C."/>
            <person name="Ezra D."/>
            <person name="Gonzalez J."/>
            <person name="Henrissat B."/>
            <person name="Kuo A."/>
            <person name="Liang C."/>
            <person name="Lipzen A."/>
            <person name="Lutzoni F."/>
            <person name="Magnuson J."/>
            <person name="Mondo S."/>
            <person name="Nolan M."/>
            <person name="Ohm R."/>
            <person name="Pangilinan J."/>
            <person name="Park H.-J."/>
            <person name="Ramirez L."/>
            <person name="Alfaro M."/>
            <person name="Sun H."/>
            <person name="Tritt A."/>
            <person name="Yoshinaga Y."/>
            <person name="Zwiers L.-H."/>
            <person name="Turgeon B."/>
            <person name="Goodwin S."/>
            <person name="Spatafora J."/>
            <person name="Crous P."/>
            <person name="Grigoriev I."/>
        </authorList>
    </citation>
    <scope>NUCLEOTIDE SEQUENCE</scope>
    <source>
        <strain evidence="1">CBS 116005</strain>
    </source>
</reference>
<evidence type="ECO:0000313" key="2">
    <source>
        <dbReference type="Proteomes" id="UP000799436"/>
    </source>
</evidence>
<dbReference type="EMBL" id="ML995816">
    <property type="protein sequence ID" value="KAF2772172.1"/>
    <property type="molecule type" value="Genomic_DNA"/>
</dbReference>
<proteinExistence type="predicted"/>
<dbReference type="AlphaFoldDB" id="A0A6G1LHX1"/>
<gene>
    <name evidence="1" type="ORF">EJ03DRAFT_214881</name>
</gene>
<keyword evidence="2" id="KW-1185">Reference proteome</keyword>
<sequence length="133" mass="15312">MFGRRQRVGRDRNSQWLLEAYSATDWIAPTSPCACFSSFREFFALQSPCKFEDLLVEVDAKTEEAVGHVRGCKAVKLNSDSRSGLLPQKFSVIRTEQHVTRRSEQARPRVRPTFFLRMPQSSSRSQDTFFCSQ</sequence>
<name>A0A6G1LHX1_9PEZI</name>
<protein>
    <submittedName>
        <fullName evidence="1">Uncharacterized protein</fullName>
    </submittedName>
</protein>
<organism evidence="1 2">
    <name type="scientific">Teratosphaeria nubilosa</name>
    <dbReference type="NCBI Taxonomy" id="161662"/>
    <lineage>
        <taxon>Eukaryota</taxon>
        <taxon>Fungi</taxon>
        <taxon>Dikarya</taxon>
        <taxon>Ascomycota</taxon>
        <taxon>Pezizomycotina</taxon>
        <taxon>Dothideomycetes</taxon>
        <taxon>Dothideomycetidae</taxon>
        <taxon>Mycosphaerellales</taxon>
        <taxon>Teratosphaeriaceae</taxon>
        <taxon>Teratosphaeria</taxon>
    </lineage>
</organism>
<accession>A0A6G1LHX1</accession>
<dbReference type="Proteomes" id="UP000799436">
    <property type="component" value="Unassembled WGS sequence"/>
</dbReference>